<protein>
    <submittedName>
        <fullName evidence="1">Uncharacterized protein</fullName>
    </submittedName>
</protein>
<name>A0A0E9WLY7_ANGAN</name>
<dbReference type="AlphaFoldDB" id="A0A0E9WLY7"/>
<evidence type="ECO:0000313" key="1">
    <source>
        <dbReference type="EMBL" id="JAH91409.1"/>
    </source>
</evidence>
<dbReference type="EMBL" id="GBXM01017168">
    <property type="protein sequence ID" value="JAH91409.1"/>
    <property type="molecule type" value="Transcribed_RNA"/>
</dbReference>
<reference evidence="1" key="2">
    <citation type="journal article" date="2015" name="Fish Shellfish Immunol.">
        <title>Early steps in the European eel (Anguilla anguilla)-Vibrio vulnificus interaction in the gills: Role of the RtxA13 toxin.</title>
        <authorList>
            <person name="Callol A."/>
            <person name="Pajuelo D."/>
            <person name="Ebbesson L."/>
            <person name="Teles M."/>
            <person name="MacKenzie S."/>
            <person name="Amaro C."/>
        </authorList>
    </citation>
    <scope>NUCLEOTIDE SEQUENCE</scope>
</reference>
<accession>A0A0E9WLY7</accession>
<sequence length="38" mass="4438">MIRTNKETIILVSFPFHVKKIQLFGITYDLCIQIKKSA</sequence>
<reference evidence="1" key="1">
    <citation type="submission" date="2014-11" db="EMBL/GenBank/DDBJ databases">
        <authorList>
            <person name="Amaro Gonzalez C."/>
        </authorList>
    </citation>
    <scope>NUCLEOTIDE SEQUENCE</scope>
</reference>
<organism evidence="1">
    <name type="scientific">Anguilla anguilla</name>
    <name type="common">European freshwater eel</name>
    <name type="synonym">Muraena anguilla</name>
    <dbReference type="NCBI Taxonomy" id="7936"/>
    <lineage>
        <taxon>Eukaryota</taxon>
        <taxon>Metazoa</taxon>
        <taxon>Chordata</taxon>
        <taxon>Craniata</taxon>
        <taxon>Vertebrata</taxon>
        <taxon>Euteleostomi</taxon>
        <taxon>Actinopterygii</taxon>
        <taxon>Neopterygii</taxon>
        <taxon>Teleostei</taxon>
        <taxon>Anguilliformes</taxon>
        <taxon>Anguillidae</taxon>
        <taxon>Anguilla</taxon>
    </lineage>
</organism>
<proteinExistence type="predicted"/>